<evidence type="ECO:0000313" key="2">
    <source>
        <dbReference type="Proteomes" id="UP000800036"/>
    </source>
</evidence>
<sequence length="108" mass="12511">MVLSACTMRSRRISVKGVLRRISMGALSLRGRRNRSLRILRRLRVLISSRRTRSIASFITTVRSILGACRMLWPCRRTSTRPTPTSGSCEEGEERDEEIFGVLWRWVM</sequence>
<dbReference type="EMBL" id="ML976663">
    <property type="protein sequence ID" value="KAF1977597.1"/>
    <property type="molecule type" value="Genomic_DNA"/>
</dbReference>
<evidence type="ECO:0000313" key="1">
    <source>
        <dbReference type="EMBL" id="KAF1977597.1"/>
    </source>
</evidence>
<dbReference type="AlphaFoldDB" id="A0A6A5VWM3"/>
<gene>
    <name evidence="1" type="ORF">BU23DRAFT_299640</name>
</gene>
<name>A0A6A5VWM3_9PLEO</name>
<keyword evidence="2" id="KW-1185">Reference proteome</keyword>
<reference evidence="1" key="1">
    <citation type="journal article" date="2020" name="Stud. Mycol.">
        <title>101 Dothideomycetes genomes: a test case for predicting lifestyles and emergence of pathogens.</title>
        <authorList>
            <person name="Haridas S."/>
            <person name="Albert R."/>
            <person name="Binder M."/>
            <person name="Bloem J."/>
            <person name="Labutti K."/>
            <person name="Salamov A."/>
            <person name="Andreopoulos B."/>
            <person name="Baker S."/>
            <person name="Barry K."/>
            <person name="Bills G."/>
            <person name="Bluhm B."/>
            <person name="Cannon C."/>
            <person name="Castanera R."/>
            <person name="Culley D."/>
            <person name="Daum C."/>
            <person name="Ezra D."/>
            <person name="Gonzalez J."/>
            <person name="Henrissat B."/>
            <person name="Kuo A."/>
            <person name="Liang C."/>
            <person name="Lipzen A."/>
            <person name="Lutzoni F."/>
            <person name="Magnuson J."/>
            <person name="Mondo S."/>
            <person name="Nolan M."/>
            <person name="Ohm R."/>
            <person name="Pangilinan J."/>
            <person name="Park H.-J."/>
            <person name="Ramirez L."/>
            <person name="Alfaro M."/>
            <person name="Sun H."/>
            <person name="Tritt A."/>
            <person name="Yoshinaga Y."/>
            <person name="Zwiers L.-H."/>
            <person name="Turgeon B."/>
            <person name="Goodwin S."/>
            <person name="Spatafora J."/>
            <person name="Crous P."/>
            <person name="Grigoriev I."/>
        </authorList>
    </citation>
    <scope>NUCLEOTIDE SEQUENCE</scope>
    <source>
        <strain evidence="1">CBS 107.79</strain>
    </source>
</reference>
<proteinExistence type="predicted"/>
<organism evidence="1 2">
    <name type="scientific">Bimuria novae-zelandiae CBS 107.79</name>
    <dbReference type="NCBI Taxonomy" id="1447943"/>
    <lineage>
        <taxon>Eukaryota</taxon>
        <taxon>Fungi</taxon>
        <taxon>Dikarya</taxon>
        <taxon>Ascomycota</taxon>
        <taxon>Pezizomycotina</taxon>
        <taxon>Dothideomycetes</taxon>
        <taxon>Pleosporomycetidae</taxon>
        <taxon>Pleosporales</taxon>
        <taxon>Massarineae</taxon>
        <taxon>Didymosphaeriaceae</taxon>
        <taxon>Bimuria</taxon>
    </lineage>
</organism>
<dbReference type="Proteomes" id="UP000800036">
    <property type="component" value="Unassembled WGS sequence"/>
</dbReference>
<protein>
    <submittedName>
        <fullName evidence="1">Uncharacterized protein</fullName>
    </submittedName>
</protein>
<accession>A0A6A5VWM3</accession>